<keyword evidence="5" id="KW-0999">Mitochondrion inner membrane</keyword>
<evidence type="ECO:0000256" key="4">
    <source>
        <dbReference type="ARBA" id="ARBA00023136"/>
    </source>
</evidence>
<keyword evidence="4 5" id="KW-0472">Membrane</keyword>
<evidence type="ECO:0000256" key="3">
    <source>
        <dbReference type="ARBA" id="ARBA00022989"/>
    </source>
</evidence>
<keyword evidence="5" id="KW-0496">Mitochondrion</keyword>
<evidence type="ECO:0000256" key="6">
    <source>
        <dbReference type="SAM" id="MobiDB-lite"/>
    </source>
</evidence>
<accession>A0A9W8Q5H7</accession>
<dbReference type="Proteomes" id="UP001144673">
    <property type="component" value="Chromosome 3"/>
</dbReference>
<evidence type="ECO:0000256" key="5">
    <source>
        <dbReference type="RuleBase" id="RU363076"/>
    </source>
</evidence>
<comment type="caution">
    <text evidence="5">Lacks conserved residue(s) required for the propagation of feature annotation.</text>
</comment>
<gene>
    <name evidence="7" type="ORF">LMH87_002024</name>
</gene>
<dbReference type="PROSITE" id="PS50895">
    <property type="entry name" value="SURF1"/>
    <property type="match status" value="1"/>
</dbReference>
<dbReference type="InterPro" id="IPR002994">
    <property type="entry name" value="Surf1/Shy1"/>
</dbReference>
<dbReference type="EMBL" id="JAJHUN010000010">
    <property type="protein sequence ID" value="KAJ4147512.1"/>
    <property type="molecule type" value="Genomic_DNA"/>
</dbReference>
<protein>
    <recommendedName>
        <fullName evidence="5">SURF1-like protein</fullName>
    </recommendedName>
</protein>
<dbReference type="PANTHER" id="PTHR23427">
    <property type="entry name" value="SURFEIT LOCUS PROTEIN"/>
    <property type="match status" value="1"/>
</dbReference>
<name>A0A9W8Q5H7_AKAMU</name>
<dbReference type="CDD" id="cd06662">
    <property type="entry name" value="SURF1"/>
    <property type="match status" value="1"/>
</dbReference>
<keyword evidence="3 5" id="KW-1133">Transmembrane helix</keyword>
<comment type="caution">
    <text evidence="7">The sequence shown here is derived from an EMBL/GenBank/DDBJ whole genome shotgun (WGS) entry which is preliminary data.</text>
</comment>
<dbReference type="KEGG" id="amus:LMH87_002024"/>
<dbReference type="InterPro" id="IPR045214">
    <property type="entry name" value="Surf1/Surf4"/>
</dbReference>
<dbReference type="GO" id="GO:0033617">
    <property type="term" value="P:mitochondrial respiratory chain complex IV assembly"/>
    <property type="evidence" value="ECO:0007669"/>
    <property type="project" value="TreeGrafter"/>
</dbReference>
<dbReference type="RefSeq" id="XP_056050453.1">
    <property type="nucleotide sequence ID" value="XM_056193412.1"/>
</dbReference>
<dbReference type="GO" id="GO:0005743">
    <property type="term" value="C:mitochondrial inner membrane"/>
    <property type="evidence" value="ECO:0007669"/>
    <property type="project" value="UniProtKB-SubCell"/>
</dbReference>
<evidence type="ECO:0000313" key="8">
    <source>
        <dbReference type="Proteomes" id="UP001144673"/>
    </source>
</evidence>
<comment type="function">
    <text evidence="5">Probably involved in the biogenesis of the COX complex.</text>
</comment>
<dbReference type="AlphaFoldDB" id="A0A9W8Q5H7"/>
<feature type="compositionally biased region" description="Low complexity" evidence="6">
    <location>
        <begin position="104"/>
        <end position="115"/>
    </location>
</feature>
<evidence type="ECO:0000256" key="2">
    <source>
        <dbReference type="ARBA" id="ARBA00022692"/>
    </source>
</evidence>
<organism evidence="7 8">
    <name type="scientific">Akanthomyces muscarius</name>
    <name type="common">Entomopathogenic fungus</name>
    <name type="synonym">Lecanicillium muscarium</name>
    <dbReference type="NCBI Taxonomy" id="2231603"/>
    <lineage>
        <taxon>Eukaryota</taxon>
        <taxon>Fungi</taxon>
        <taxon>Dikarya</taxon>
        <taxon>Ascomycota</taxon>
        <taxon>Pezizomycotina</taxon>
        <taxon>Sordariomycetes</taxon>
        <taxon>Hypocreomycetidae</taxon>
        <taxon>Hypocreales</taxon>
        <taxon>Cordycipitaceae</taxon>
        <taxon>Akanthomyces</taxon>
    </lineage>
</organism>
<feature type="region of interest" description="Disordered" evidence="6">
    <location>
        <begin position="93"/>
        <end position="126"/>
    </location>
</feature>
<dbReference type="Pfam" id="PF02104">
    <property type="entry name" value="SURF1"/>
    <property type="match status" value="1"/>
</dbReference>
<feature type="transmembrane region" description="Helical" evidence="5">
    <location>
        <begin position="356"/>
        <end position="375"/>
    </location>
</feature>
<keyword evidence="2 5" id="KW-0812">Transmembrane</keyword>
<reference evidence="7" key="1">
    <citation type="journal article" date="2023" name="Access Microbiol">
        <title>De-novo genome assembly for Akanthomyces muscarius, a biocontrol agent of insect agricultural pests.</title>
        <authorList>
            <person name="Erdos Z."/>
            <person name="Studholme D.J."/>
            <person name="Raymond B."/>
            <person name="Sharma M."/>
        </authorList>
    </citation>
    <scope>NUCLEOTIDE SEQUENCE</scope>
    <source>
        <strain evidence="7">Ve6</strain>
    </source>
</reference>
<sequence length="392" mass="44317">MQAIENFFQPSGFGRSLGCQPSGRELCGADQTPILKLELPLLRKIKLRNPIANPIHPASPTGMNCSQNMLRRLQQPMRSSMQSGARQCCAAARSTTTAQQPAVSRPSSNSRFFSSTRRRSAKQAADDPNFVSTVDLDPTMIRPGRRHGPGLIILALIPITAFALGTWQVQRLGWKTDLIAKFEDRLVREPLPLPPHIDPSAIHDFDYRRVVATGRLRHDQEMLIGPRMRDGQDGYMVVTPLERKDGSTILVNRGWISKKHRDQRSRPQGLPAGEVTVEGLLREPWKKNMFTPDNRPDKGEFYFPDVKQMAELTGAQPVWVEATMEPEYIRMMEYEARGIPFGRAAEVNLRNNHAQYIFTWYALSVATSVMMFLVMKKPASDIVRRVRATRTL</sequence>
<evidence type="ECO:0000313" key="7">
    <source>
        <dbReference type="EMBL" id="KAJ4147512.1"/>
    </source>
</evidence>
<feature type="compositionally biased region" description="Polar residues" evidence="6">
    <location>
        <begin position="93"/>
        <end position="102"/>
    </location>
</feature>
<comment type="similarity">
    <text evidence="5">Belongs to the SURF1 family.</text>
</comment>
<comment type="subcellular location">
    <subcellularLocation>
        <location evidence="1">Membrane</location>
    </subcellularLocation>
    <subcellularLocation>
        <location evidence="5">Mitochondrion inner membrane</location>
        <topology evidence="5">Multi-pass membrane protein</topology>
    </subcellularLocation>
</comment>
<dbReference type="GeneID" id="80889183"/>
<keyword evidence="8" id="KW-1185">Reference proteome</keyword>
<dbReference type="PANTHER" id="PTHR23427:SF2">
    <property type="entry name" value="SURFEIT LOCUS PROTEIN 1"/>
    <property type="match status" value="1"/>
</dbReference>
<proteinExistence type="inferred from homology"/>
<evidence type="ECO:0000256" key="1">
    <source>
        <dbReference type="ARBA" id="ARBA00004370"/>
    </source>
</evidence>